<dbReference type="Gene3D" id="3.40.250.10">
    <property type="entry name" value="Rhodanese-like domain"/>
    <property type="match status" value="1"/>
</dbReference>
<dbReference type="CDD" id="cd06257">
    <property type="entry name" value="DnaJ"/>
    <property type="match status" value="1"/>
</dbReference>
<dbReference type="SMART" id="SM00271">
    <property type="entry name" value="DnaJ"/>
    <property type="match status" value="1"/>
</dbReference>
<accession>A0A1Q9DK54</accession>
<dbReference type="PANTHER" id="PTHR45270:SF4">
    <property type="entry name" value="CHAPERONE DNAJ-DOMAIN SUPERFAMILY PROTEIN"/>
    <property type="match status" value="1"/>
</dbReference>
<name>A0A1Q9DK54_SYMMI</name>
<feature type="region of interest" description="Disordered" evidence="1">
    <location>
        <begin position="762"/>
        <end position="785"/>
    </location>
</feature>
<dbReference type="Proteomes" id="UP000186817">
    <property type="component" value="Unassembled WGS sequence"/>
</dbReference>
<comment type="caution">
    <text evidence="4">The sequence shown here is derived from an EMBL/GenBank/DDBJ whole genome shotgun (WGS) entry which is preliminary data.</text>
</comment>
<sequence>MAPAPVWEVVGGGDFGGILVRQGSELSSQPCSERLSTGAVVEELERLGERLRYRRQGPGIFQLEQGRLHQELLRKTADTSRNGAEDDAPGERTSKAASPGGFQQKIATGKKVRIISLKREDYQKYNGKNGAIMGFDPATGRYSVKVVILSDKSVGLQAEGATLLLLKEDNIELHPDQIERDQVGNGDEIVLLGAGEAKRKLYEVRLDPQYWYDKAIERVLESRNDFEVLDLPPQLITDLSILKKAYRKISLSVHPDKNKHPQSADAFRKVYGAFETLMDTRQQRRLLWILGKLTPDMEEKVLFDEEEEDELFQWWWEATVPEIEKQVAEFEGQQFDDYGAMWISDGLGGDVEEVKWIGLETAKRLHKDEEGVIFIDVRDRRDFAAGHIADAFCTPLPEIIDYGLVNVFMAADDQLIHKLLKRVASTCIGCFLALFCDEAFALVARSRVTWQKQRLWAKQRLPPIPSQGTIRRDNSGKAKMVGSSMMPPIGTTGILPAMGSGGQRADIVLTGAHGILTVATHGNLSGGVLHGKGKVGTSFHGAAILTGGMQLPPSNRRLAEEETWTGEATGSVDEGSRDEQSSSKATAAKSGKDFIPEFDGTAPMREYQRRVNLFEISTTIDPSFRAQKLMEKLTGTAWLATESIPLESLKHPDGVKRLMDHLWKELEPLEFLRTFQTLADFYKGFRRQRGQEFVAYDMEFRRHNQRLEEIGAGLAGVTKAYWFLEKAGLSSELRKQVVAAAGGQYDYAKLRSAVMAIVPQVHREGDTPNTSSQPSSRQWRKATAKVHATLEAEEGELAEEPDEEAGNPLPEAEMLEEELQCLMTQAARKRAQIERARGYGAVGSGKGGRSETPEARTKRIAELKQKMPCSACKAHGKTVYGHWHSDPECPFGSSKKGARPGGDRVLAVVEENSSSDSDHIAPGPTDIFMATEYWCASAISEDPGGDDNRFLALSDTCCARSVAGERWAKTHMRHLHEQDVDVYIVDEERPFRFGAGPRVVSTYSMVFPVHVRGAATVPWIRVSIVPEEVPLLLSKGALKALGARLDLATSKIELTRIGATANLVETSAGLCGFMINEPDGGTRDAVKFPPADMLEGEAEIGISDQARGDDEATGDACVHVAVEPTEGCEQMAQRLLCQRDFTFESLEKLAELLPELKSKQRAINGDAGKLMKGLTAGLWAHGNFRGVTKTKDQFPCTIRYINEFVKDKAGDSWTSFVLLRNVRMNLHRDCHNAPDSTSLTMSFGQFQGGQLWIAGPPTDSGNVEKYRFDEAGHKIEGHLVDTYLRPHRFDPKLKHATQACGVKSMAAKFTAPKRKEEYVQAILARSTIDVTLLRKHDVERLKQIWTMVKPQKPASPLPVGWKKLDVAALKLIYEKEVRPDLGRDDDGHWLRWHRPQLITEIDMWRVEVLEANKDAPEDLFRETPLCSQCAIPMVVRTNRVTKTDFFGCLMFPMCTETLPYKYAGMATKQAQDLLAPQIAKMKKEKEIVDVKSGKGYGTKGLHAPKRREKDFAEERGMSSDGSWIPAGSQPIEETEDEQDRLYNANVTAEEMKILDELRRAKRSEAE</sequence>
<dbReference type="CDD" id="cd00158">
    <property type="entry name" value="RHOD"/>
    <property type="match status" value="1"/>
</dbReference>
<feature type="region of interest" description="Disordered" evidence="1">
    <location>
        <begin position="77"/>
        <end position="102"/>
    </location>
</feature>
<gene>
    <name evidence="4" type="primary">ATJ49</name>
    <name evidence="4" type="ORF">AK812_SmicGene22323</name>
</gene>
<dbReference type="SUPFAM" id="SSF52821">
    <property type="entry name" value="Rhodanese/Cell cycle control phosphatase"/>
    <property type="match status" value="1"/>
</dbReference>
<feature type="compositionally biased region" description="Basic and acidic residues" evidence="1">
    <location>
        <begin position="1507"/>
        <end position="1517"/>
    </location>
</feature>
<feature type="region of interest" description="Disordered" evidence="1">
    <location>
        <begin position="560"/>
        <end position="599"/>
    </location>
</feature>
<evidence type="ECO:0000256" key="1">
    <source>
        <dbReference type="SAM" id="MobiDB-lite"/>
    </source>
</evidence>
<evidence type="ECO:0000313" key="4">
    <source>
        <dbReference type="EMBL" id="OLP95565.1"/>
    </source>
</evidence>
<feature type="region of interest" description="Disordered" evidence="1">
    <location>
        <begin position="1498"/>
        <end position="1538"/>
    </location>
</feature>
<feature type="domain" description="J" evidence="2">
    <location>
        <begin position="224"/>
        <end position="291"/>
    </location>
</feature>
<dbReference type="SUPFAM" id="SSF46565">
    <property type="entry name" value="Chaperone J-domain"/>
    <property type="match status" value="1"/>
</dbReference>
<dbReference type="Pfam" id="PF00226">
    <property type="entry name" value="DnaJ"/>
    <property type="match status" value="1"/>
</dbReference>
<dbReference type="EMBL" id="LSRX01000499">
    <property type="protein sequence ID" value="OLP95565.1"/>
    <property type="molecule type" value="Genomic_DNA"/>
</dbReference>
<reference evidence="4 5" key="1">
    <citation type="submission" date="2016-02" db="EMBL/GenBank/DDBJ databases">
        <title>Genome analysis of coral dinoflagellate symbionts highlights evolutionary adaptations to a symbiotic lifestyle.</title>
        <authorList>
            <person name="Aranda M."/>
            <person name="Li Y."/>
            <person name="Liew Y.J."/>
            <person name="Baumgarten S."/>
            <person name="Simakov O."/>
            <person name="Wilson M."/>
            <person name="Piel J."/>
            <person name="Ashoor H."/>
            <person name="Bougouffa S."/>
            <person name="Bajic V.B."/>
            <person name="Ryu T."/>
            <person name="Ravasi T."/>
            <person name="Bayer T."/>
            <person name="Micklem G."/>
            <person name="Kim H."/>
            <person name="Bhak J."/>
            <person name="Lajeunesse T.C."/>
            <person name="Voolstra C.R."/>
        </authorList>
    </citation>
    <scope>NUCLEOTIDE SEQUENCE [LARGE SCALE GENOMIC DNA]</scope>
    <source>
        <strain evidence="4 5">CCMP2467</strain>
    </source>
</reference>
<proteinExistence type="predicted"/>
<protein>
    <submittedName>
        <fullName evidence="4">Chaperone protein dnaJ 49</fullName>
    </submittedName>
</protein>
<dbReference type="PROSITE" id="PS50206">
    <property type="entry name" value="RHODANESE_3"/>
    <property type="match status" value="1"/>
</dbReference>
<dbReference type="PANTHER" id="PTHR45270">
    <property type="entry name" value="OS03G0832900 PROTEIN"/>
    <property type="match status" value="1"/>
</dbReference>
<evidence type="ECO:0000259" key="2">
    <source>
        <dbReference type="PROSITE" id="PS50076"/>
    </source>
</evidence>
<keyword evidence="5" id="KW-1185">Reference proteome</keyword>
<dbReference type="PROSITE" id="PS50076">
    <property type="entry name" value="DNAJ_2"/>
    <property type="match status" value="1"/>
</dbReference>
<dbReference type="InterPro" id="IPR001763">
    <property type="entry name" value="Rhodanese-like_dom"/>
</dbReference>
<feature type="compositionally biased region" description="Polar residues" evidence="1">
    <location>
        <begin position="767"/>
        <end position="777"/>
    </location>
</feature>
<feature type="domain" description="Rhodanese" evidence="3">
    <location>
        <begin position="368"/>
        <end position="437"/>
    </location>
</feature>
<evidence type="ECO:0000313" key="5">
    <source>
        <dbReference type="Proteomes" id="UP000186817"/>
    </source>
</evidence>
<dbReference type="Gene3D" id="1.10.287.110">
    <property type="entry name" value="DnaJ domain"/>
    <property type="match status" value="1"/>
</dbReference>
<dbReference type="InterPro" id="IPR036869">
    <property type="entry name" value="J_dom_sf"/>
</dbReference>
<organism evidence="4 5">
    <name type="scientific">Symbiodinium microadriaticum</name>
    <name type="common">Dinoflagellate</name>
    <name type="synonym">Zooxanthella microadriatica</name>
    <dbReference type="NCBI Taxonomy" id="2951"/>
    <lineage>
        <taxon>Eukaryota</taxon>
        <taxon>Sar</taxon>
        <taxon>Alveolata</taxon>
        <taxon>Dinophyceae</taxon>
        <taxon>Suessiales</taxon>
        <taxon>Symbiodiniaceae</taxon>
        <taxon>Symbiodinium</taxon>
    </lineage>
</organism>
<dbReference type="OrthoDB" id="342454at2759"/>
<dbReference type="InterPro" id="IPR036873">
    <property type="entry name" value="Rhodanese-like_dom_sf"/>
</dbReference>
<evidence type="ECO:0000259" key="3">
    <source>
        <dbReference type="PROSITE" id="PS50206"/>
    </source>
</evidence>
<dbReference type="InterPro" id="IPR001623">
    <property type="entry name" value="DnaJ_domain"/>
</dbReference>